<dbReference type="RefSeq" id="WP_264434238.1">
    <property type="nucleotide sequence ID" value="NZ_CP081495.1"/>
</dbReference>
<protein>
    <recommendedName>
        <fullName evidence="3">Immunity protein 22 of polymorphic toxin system</fullName>
    </recommendedName>
</protein>
<evidence type="ECO:0008006" key="3">
    <source>
        <dbReference type="Google" id="ProtNLM"/>
    </source>
</evidence>
<dbReference type="Proteomes" id="UP001163328">
    <property type="component" value="Chromosome"/>
</dbReference>
<evidence type="ECO:0000313" key="1">
    <source>
        <dbReference type="EMBL" id="UYW01764.1"/>
    </source>
</evidence>
<reference evidence="1" key="1">
    <citation type="submission" date="2021-08" db="EMBL/GenBank/DDBJ databases">
        <title>Flavobacterium sp. strain CC-SYL302.</title>
        <authorList>
            <person name="Lin S.-Y."/>
            <person name="Lee T.-H."/>
            <person name="Young C.-C."/>
        </authorList>
    </citation>
    <scope>NUCLEOTIDE SEQUENCE</scope>
    <source>
        <strain evidence="1">CC-SYL302</strain>
    </source>
</reference>
<keyword evidence="2" id="KW-1185">Reference proteome</keyword>
<organism evidence="1 2">
    <name type="scientific">Flavobacterium agricola</name>
    <dbReference type="NCBI Taxonomy" id="2870839"/>
    <lineage>
        <taxon>Bacteria</taxon>
        <taxon>Pseudomonadati</taxon>
        <taxon>Bacteroidota</taxon>
        <taxon>Flavobacteriia</taxon>
        <taxon>Flavobacteriales</taxon>
        <taxon>Flavobacteriaceae</taxon>
        <taxon>Flavobacterium</taxon>
    </lineage>
</organism>
<sequence>MIKNFINYLKEIDVFEDRIEGFDTWDTEIFFNDLCFQIDFNFKMNKVVVLVWQNINDDEVQIDLPDDDLEKLVGYLETLEPDNECEVIPSYYDYYGVKPEYFI</sequence>
<accession>A0ABY6M293</accession>
<evidence type="ECO:0000313" key="2">
    <source>
        <dbReference type="Proteomes" id="UP001163328"/>
    </source>
</evidence>
<proteinExistence type="predicted"/>
<name>A0ABY6M293_9FLAO</name>
<gene>
    <name evidence="1" type="ORF">K5I29_02240</name>
</gene>
<dbReference type="EMBL" id="CP081495">
    <property type="protein sequence ID" value="UYW01764.1"/>
    <property type="molecule type" value="Genomic_DNA"/>
</dbReference>